<dbReference type="PANTHER" id="PTHR32432">
    <property type="entry name" value="CELL DIVISION PROTEIN FTSA-RELATED"/>
    <property type="match status" value="1"/>
</dbReference>
<dbReference type="InterPro" id="IPR005883">
    <property type="entry name" value="PilM"/>
</dbReference>
<dbReference type="AlphaFoldDB" id="A0A7X6IB92"/>
<dbReference type="Gene3D" id="3.30.1490.300">
    <property type="match status" value="1"/>
</dbReference>
<accession>A0A7X6IB92</accession>
<dbReference type="InterPro" id="IPR050696">
    <property type="entry name" value="FtsA/MreB"/>
</dbReference>
<protein>
    <recommendedName>
        <fullName evidence="3">GspL periplasmic domain-containing protein</fullName>
    </recommendedName>
</protein>
<name>A0A7X6IB92_9BACT</name>
<dbReference type="RefSeq" id="WP_168059986.1">
    <property type="nucleotide sequence ID" value="NZ_VTOW01000002.1"/>
</dbReference>
<evidence type="ECO:0008006" key="3">
    <source>
        <dbReference type="Google" id="ProtNLM"/>
    </source>
</evidence>
<dbReference type="PANTHER" id="PTHR32432:SF3">
    <property type="entry name" value="ETHANOLAMINE UTILIZATION PROTEIN EUTJ"/>
    <property type="match status" value="1"/>
</dbReference>
<evidence type="ECO:0000313" key="1">
    <source>
        <dbReference type="EMBL" id="NKE71393.1"/>
    </source>
</evidence>
<gene>
    <name evidence="1" type="ORF">MNODULE_11645</name>
</gene>
<dbReference type="Gene3D" id="3.30.420.40">
    <property type="match status" value="2"/>
</dbReference>
<reference evidence="1 2" key="1">
    <citation type="journal article" date="2020" name="Nature">
        <title>Bacterial chemolithoautotrophy via manganese oxidation.</title>
        <authorList>
            <person name="Yu H."/>
            <person name="Leadbetter J.R."/>
        </authorList>
    </citation>
    <scope>NUCLEOTIDE SEQUENCE [LARGE SCALE GENOMIC DNA]</scope>
    <source>
        <strain evidence="1 2">Mn-1</strain>
    </source>
</reference>
<dbReference type="EMBL" id="VTOW01000002">
    <property type="protein sequence ID" value="NKE71393.1"/>
    <property type="molecule type" value="Genomic_DNA"/>
</dbReference>
<proteinExistence type="predicted"/>
<evidence type="ECO:0000313" key="2">
    <source>
        <dbReference type="Proteomes" id="UP000534783"/>
    </source>
</evidence>
<organism evidence="1 2">
    <name type="scientific">Candidatus Manganitrophus noduliformans</name>
    <dbReference type="NCBI Taxonomy" id="2606439"/>
    <lineage>
        <taxon>Bacteria</taxon>
        <taxon>Pseudomonadati</taxon>
        <taxon>Nitrospirota</taxon>
        <taxon>Nitrospiria</taxon>
        <taxon>Candidatus Troglogloeales</taxon>
        <taxon>Candidatus Manganitrophaceae</taxon>
        <taxon>Candidatus Manganitrophus</taxon>
    </lineage>
</organism>
<dbReference type="SUPFAM" id="SSF53067">
    <property type="entry name" value="Actin-like ATPase domain"/>
    <property type="match status" value="2"/>
</dbReference>
<dbReference type="InterPro" id="IPR043129">
    <property type="entry name" value="ATPase_NBD"/>
</dbReference>
<dbReference type="Proteomes" id="UP000534783">
    <property type="component" value="Unassembled WGS sequence"/>
</dbReference>
<dbReference type="CDD" id="cd24049">
    <property type="entry name" value="ASKHA_NBD_PilM"/>
    <property type="match status" value="1"/>
</dbReference>
<dbReference type="Pfam" id="PF11104">
    <property type="entry name" value="PilM_2"/>
    <property type="match status" value="1"/>
</dbReference>
<sequence>MAQIILGLDIGRSVIKGVRIARTLRGLRLVDAFERKVERQGERGRGDLPDEAQIEALRRLRSEGKIKPGEMTAIALPGHLVSTREITVPFTDPKRLRQVVPFEVEGQLPFDLEEIVIDYQLLPQGAARDLQIRGAAEPGKAEPAESSHLLVSAVPKGVLRRYLSALQSVGIDPAWVGVDALSLYTFYQQMTQPSNGEKKRGAAAGEERSEHLLIDLGASKTVLCGLSVAAKQTSPRLRWVRTIPIGSDDFTEALQQDLGLSWEEAEKRKSEVDLSVPPRTEAGEAVQKRVSSWLVEIEKSLSLTGGANGESRSGFYLCGGGGQWRGLKELIAQHFQMTPETLSGSPPIAGLDTAHFSTALPRYAEALGLALSPAQGTQINFRQGEFVFGKESIERRHRLASVGLVSLLLLGLMGGDFYLHYHQKEKKFQALKQELRSEFTKTFPQTKNVANEVEQTRAAINERKRSGDFLGVGEESPLEVLKVVTAGIPTEVRIDVTELVIDGDKIRIEAQTDSYDSVDRIRGGLMKVGHFEEVNVSDAKISADQSKVGFRIQLTMMEGKKDERKRSS</sequence>
<comment type="caution">
    <text evidence="1">The sequence shown here is derived from an EMBL/GenBank/DDBJ whole genome shotgun (WGS) entry which is preliminary data.</text>
</comment>
<keyword evidence="2" id="KW-1185">Reference proteome</keyword>